<evidence type="ECO:0000313" key="9">
    <source>
        <dbReference type="Proteomes" id="UP001224359"/>
    </source>
</evidence>
<comment type="caution">
    <text evidence="8">The sequence shown here is derived from an EMBL/GenBank/DDBJ whole genome shotgun (WGS) entry which is preliminary data.</text>
</comment>
<evidence type="ECO:0000256" key="6">
    <source>
        <dbReference type="SAM" id="Phobius"/>
    </source>
</evidence>
<organism evidence="8 9">
    <name type="scientific">Alkalibacillus salilacus</name>
    <dbReference type="NCBI Taxonomy" id="284582"/>
    <lineage>
        <taxon>Bacteria</taxon>
        <taxon>Bacillati</taxon>
        <taxon>Bacillota</taxon>
        <taxon>Bacilli</taxon>
        <taxon>Bacillales</taxon>
        <taxon>Bacillaceae</taxon>
        <taxon>Alkalibacillus</taxon>
    </lineage>
</organism>
<dbReference type="InterPro" id="IPR010432">
    <property type="entry name" value="RDD"/>
</dbReference>
<feature type="transmembrane region" description="Helical" evidence="6">
    <location>
        <begin position="30"/>
        <end position="51"/>
    </location>
</feature>
<gene>
    <name evidence="8" type="ORF">J2S77_002352</name>
</gene>
<evidence type="ECO:0000256" key="3">
    <source>
        <dbReference type="ARBA" id="ARBA00022692"/>
    </source>
</evidence>
<protein>
    <submittedName>
        <fullName evidence="8">RDD family membrane protein YckC</fullName>
    </submittedName>
</protein>
<dbReference type="Proteomes" id="UP001224359">
    <property type="component" value="Unassembled WGS sequence"/>
</dbReference>
<accession>A0ABT9VHB2</accession>
<evidence type="ECO:0000256" key="5">
    <source>
        <dbReference type="ARBA" id="ARBA00023136"/>
    </source>
</evidence>
<evidence type="ECO:0000256" key="4">
    <source>
        <dbReference type="ARBA" id="ARBA00022989"/>
    </source>
</evidence>
<sequence>MSEVYEAGHQEVTERTEKTSIRYAGFWMRFWAYTVDLIIVFCVNGIVLMPYRLITGGDEFEVGFWTVAVIISTIVLYAYFVVMTKYLQQTLGKRIFGLKVIRQDRMPLRWSDLIFREVVGRFFHRVLGFTNLLYIVVAFNPEKQGVHDMIGDTYVIHDA</sequence>
<keyword evidence="2" id="KW-1003">Cell membrane</keyword>
<evidence type="ECO:0000313" key="8">
    <source>
        <dbReference type="EMBL" id="MDQ0160349.1"/>
    </source>
</evidence>
<dbReference type="InterPro" id="IPR051791">
    <property type="entry name" value="Pra-immunoreactive"/>
</dbReference>
<proteinExistence type="predicted"/>
<dbReference type="Pfam" id="PF06271">
    <property type="entry name" value="RDD"/>
    <property type="match status" value="1"/>
</dbReference>
<feature type="transmembrane region" description="Helical" evidence="6">
    <location>
        <begin position="63"/>
        <end position="84"/>
    </location>
</feature>
<keyword evidence="3 6" id="KW-0812">Transmembrane</keyword>
<feature type="domain" description="RDD" evidence="7">
    <location>
        <begin position="23"/>
        <end position="151"/>
    </location>
</feature>
<reference evidence="8 9" key="1">
    <citation type="submission" date="2023-07" db="EMBL/GenBank/DDBJ databases">
        <title>Genomic Encyclopedia of Type Strains, Phase IV (KMG-IV): sequencing the most valuable type-strain genomes for metagenomic binning, comparative biology and taxonomic classification.</title>
        <authorList>
            <person name="Goeker M."/>
        </authorList>
    </citation>
    <scope>NUCLEOTIDE SEQUENCE [LARGE SCALE GENOMIC DNA]</scope>
    <source>
        <strain evidence="8 9">DSM 16460</strain>
    </source>
</reference>
<dbReference type="PANTHER" id="PTHR36115:SF9">
    <property type="entry name" value="LMO1584 PROTEIN"/>
    <property type="match status" value="1"/>
</dbReference>
<comment type="subcellular location">
    <subcellularLocation>
        <location evidence="1">Cell membrane</location>
        <topology evidence="1">Multi-pass membrane protein</topology>
    </subcellularLocation>
</comment>
<dbReference type="PANTHER" id="PTHR36115">
    <property type="entry name" value="PROLINE-RICH ANTIGEN HOMOLOG-RELATED"/>
    <property type="match status" value="1"/>
</dbReference>
<evidence type="ECO:0000256" key="1">
    <source>
        <dbReference type="ARBA" id="ARBA00004651"/>
    </source>
</evidence>
<keyword evidence="4 6" id="KW-1133">Transmembrane helix</keyword>
<keyword evidence="9" id="KW-1185">Reference proteome</keyword>
<name>A0ABT9VHB2_9BACI</name>
<evidence type="ECO:0000256" key="2">
    <source>
        <dbReference type="ARBA" id="ARBA00022475"/>
    </source>
</evidence>
<evidence type="ECO:0000259" key="7">
    <source>
        <dbReference type="Pfam" id="PF06271"/>
    </source>
</evidence>
<keyword evidence="5 6" id="KW-0472">Membrane</keyword>
<dbReference type="EMBL" id="JAUSTQ010000011">
    <property type="protein sequence ID" value="MDQ0160349.1"/>
    <property type="molecule type" value="Genomic_DNA"/>
</dbReference>
<dbReference type="RefSeq" id="WP_306977543.1">
    <property type="nucleotide sequence ID" value="NZ_JAUSTQ010000011.1"/>
</dbReference>